<dbReference type="GO" id="GO:0016114">
    <property type="term" value="P:terpenoid biosynthetic process"/>
    <property type="evidence" value="ECO:0007669"/>
    <property type="project" value="UniProtKB-ARBA"/>
</dbReference>
<evidence type="ECO:0000313" key="1">
    <source>
        <dbReference type="EMBL" id="GID11807.1"/>
    </source>
</evidence>
<keyword evidence="2" id="KW-1185">Reference proteome</keyword>
<gene>
    <name evidence="1" type="ORF">Aru02nite_26960</name>
</gene>
<dbReference type="NCBIfam" id="TIGR03464">
    <property type="entry name" value="HpnC"/>
    <property type="match status" value="1"/>
</dbReference>
<dbReference type="PANTHER" id="PTHR31480">
    <property type="entry name" value="BIFUNCTIONAL LYCOPENE CYCLASE/PHYTOENE SYNTHASE"/>
    <property type="match status" value="1"/>
</dbReference>
<dbReference type="Proteomes" id="UP000612808">
    <property type="component" value="Unassembled WGS sequence"/>
</dbReference>
<organism evidence="1 2">
    <name type="scientific">Actinocatenispora rupis</name>
    <dbReference type="NCBI Taxonomy" id="519421"/>
    <lineage>
        <taxon>Bacteria</taxon>
        <taxon>Bacillati</taxon>
        <taxon>Actinomycetota</taxon>
        <taxon>Actinomycetes</taxon>
        <taxon>Micromonosporales</taxon>
        <taxon>Micromonosporaceae</taxon>
        <taxon>Actinocatenispora</taxon>
    </lineage>
</organism>
<accession>A0A8J3J4H4</accession>
<proteinExistence type="predicted"/>
<name>A0A8J3J4H4_9ACTN</name>
<reference evidence="1" key="1">
    <citation type="submission" date="2021-01" db="EMBL/GenBank/DDBJ databases">
        <title>Whole genome shotgun sequence of Actinocatenispora rupis NBRC 107355.</title>
        <authorList>
            <person name="Komaki H."/>
            <person name="Tamura T."/>
        </authorList>
    </citation>
    <scope>NUCLEOTIDE SEQUENCE</scope>
    <source>
        <strain evidence="1">NBRC 107355</strain>
    </source>
</reference>
<dbReference type="InterPro" id="IPR044843">
    <property type="entry name" value="Trans_IPPS_bact-type"/>
</dbReference>
<dbReference type="SFLD" id="SFLDS00005">
    <property type="entry name" value="Isoprenoid_Synthase_Type_I"/>
    <property type="match status" value="1"/>
</dbReference>
<dbReference type="InterPro" id="IPR008949">
    <property type="entry name" value="Isoprenoid_synthase_dom_sf"/>
</dbReference>
<dbReference type="InterPro" id="IPR002060">
    <property type="entry name" value="Squ/phyt_synthse"/>
</dbReference>
<dbReference type="SFLD" id="SFLDG01212">
    <property type="entry name" value="Phytoene_synthase_like"/>
    <property type="match status" value="1"/>
</dbReference>
<dbReference type="SUPFAM" id="SSF48576">
    <property type="entry name" value="Terpenoid synthases"/>
    <property type="match status" value="1"/>
</dbReference>
<dbReference type="Pfam" id="PF00494">
    <property type="entry name" value="SQS_PSY"/>
    <property type="match status" value="1"/>
</dbReference>
<dbReference type="InterPro" id="IPR017827">
    <property type="entry name" value="HSQ_synthase_HpnC"/>
</dbReference>
<dbReference type="RefSeq" id="WP_203657808.1">
    <property type="nucleotide sequence ID" value="NZ_BAAAZM010000005.1"/>
</dbReference>
<evidence type="ECO:0000313" key="2">
    <source>
        <dbReference type="Proteomes" id="UP000612808"/>
    </source>
</evidence>
<dbReference type="EMBL" id="BOMB01000015">
    <property type="protein sequence ID" value="GID11807.1"/>
    <property type="molecule type" value="Genomic_DNA"/>
</dbReference>
<dbReference type="InterPro" id="IPR033904">
    <property type="entry name" value="Trans_IPPS_HH"/>
</dbReference>
<dbReference type="Gene3D" id="1.10.600.10">
    <property type="entry name" value="Farnesyl Diphosphate Synthase"/>
    <property type="match status" value="1"/>
</dbReference>
<dbReference type="AlphaFoldDB" id="A0A8J3J4H4"/>
<dbReference type="GO" id="GO:0004311">
    <property type="term" value="F:geranylgeranyl diphosphate synthase activity"/>
    <property type="evidence" value="ECO:0007669"/>
    <property type="project" value="InterPro"/>
</dbReference>
<dbReference type="CDD" id="cd00683">
    <property type="entry name" value="Trans_IPPS_HH"/>
    <property type="match status" value="1"/>
</dbReference>
<comment type="caution">
    <text evidence="1">The sequence shown here is derived from an EMBL/GenBank/DDBJ whole genome shotgun (WGS) entry which is preliminary data.</text>
</comment>
<sequence>MTDPTTHRDLDPTAQAGGENFPVAMRILPREPRRHLMAVYGYARMVDDLGDESPGDRLADLDAVEDELRGHYAGHPATDPVLRELGRTVDACGIPADVLVRLVEANRVDQVTTRYATFDQLVDYCTLSANPVGELVLYVFGAHTAARVVLSDRICTALQIVEHLQDVAEDHRAGRVYLPKEDLDRFGVADADLAAPRASAAVRHLVEYEAERAGAWLSAGEPLLGSLHGYARLAVSGYYAGGRAALAALARSGYDPLPGPPKAGKAALVGALVRTALGRRA</sequence>
<dbReference type="GO" id="GO:0051996">
    <property type="term" value="F:squalene synthase [NAD(P)H] activity"/>
    <property type="evidence" value="ECO:0007669"/>
    <property type="project" value="InterPro"/>
</dbReference>
<protein>
    <submittedName>
        <fullName evidence="1">Phytoene synthase</fullName>
    </submittedName>
</protein>
<dbReference type="SFLD" id="SFLDG01018">
    <property type="entry name" value="Squalene/Phytoene_Synthase_Lik"/>
    <property type="match status" value="1"/>
</dbReference>